<evidence type="ECO:0000313" key="1">
    <source>
        <dbReference type="EMBL" id="KAK7197290.1"/>
    </source>
</evidence>
<dbReference type="Proteomes" id="UP001430356">
    <property type="component" value="Unassembled WGS sequence"/>
</dbReference>
<dbReference type="EMBL" id="JAECZO010000100">
    <property type="protein sequence ID" value="KAK7197290.1"/>
    <property type="molecule type" value="Genomic_DNA"/>
</dbReference>
<accession>A0AAW0ESR9</accession>
<protein>
    <submittedName>
        <fullName evidence="1">Uncharacterized protein</fullName>
    </submittedName>
</protein>
<keyword evidence="2" id="KW-1185">Reference proteome</keyword>
<proteinExistence type="predicted"/>
<evidence type="ECO:0000313" key="2">
    <source>
        <dbReference type="Proteomes" id="UP001430356"/>
    </source>
</evidence>
<gene>
    <name evidence="1" type="ORF">NESM_000675700</name>
</gene>
<reference evidence="1 2" key="1">
    <citation type="journal article" date="2021" name="MBio">
        <title>A New Model Trypanosomatid, Novymonas esmeraldas: Genomic Perception of Its 'Candidatus Pandoraea novymonadis' Endosymbiont.</title>
        <authorList>
            <person name="Zakharova A."/>
            <person name="Saura A."/>
            <person name="Butenko A."/>
            <person name="Podesvova L."/>
            <person name="Warmusova S."/>
            <person name="Kostygov A.Y."/>
            <person name="Nenarokova A."/>
            <person name="Lukes J."/>
            <person name="Opperdoes F.R."/>
            <person name="Yurchenko V."/>
        </authorList>
    </citation>
    <scope>NUCLEOTIDE SEQUENCE [LARGE SCALE GENOMIC DNA]</scope>
    <source>
        <strain evidence="1 2">E262AT.01</strain>
    </source>
</reference>
<comment type="caution">
    <text evidence="1">The sequence shown here is derived from an EMBL/GenBank/DDBJ whole genome shotgun (WGS) entry which is preliminary data.</text>
</comment>
<sequence>MHRRTRLLNSPNSAYRIADAKDYIRDAHVVQQLVGFADSHGLGSAVWLSYPFCLRYDLQLRKGAVPVNVWHPLCGQRFHALRTTNQLRGARPSPQLLAAATAGRNIVVMRDSLGELRISEVCASLAYYFDAQKKRFWVPTESTFRVPTDTSKSVQLPPFLPLVHAELLQPNRRLFSILGCLHASPGVA</sequence>
<organism evidence="1 2">
    <name type="scientific">Novymonas esmeraldas</name>
    <dbReference type="NCBI Taxonomy" id="1808958"/>
    <lineage>
        <taxon>Eukaryota</taxon>
        <taxon>Discoba</taxon>
        <taxon>Euglenozoa</taxon>
        <taxon>Kinetoplastea</taxon>
        <taxon>Metakinetoplastina</taxon>
        <taxon>Trypanosomatida</taxon>
        <taxon>Trypanosomatidae</taxon>
        <taxon>Novymonas</taxon>
    </lineage>
</organism>
<dbReference type="AlphaFoldDB" id="A0AAW0ESR9"/>
<name>A0AAW0ESR9_9TRYP</name>